<dbReference type="InterPro" id="IPR051311">
    <property type="entry name" value="DedA_domain"/>
</dbReference>
<feature type="transmembrane region" description="Helical" evidence="1">
    <location>
        <begin position="173"/>
        <end position="194"/>
    </location>
</feature>
<feature type="transmembrane region" description="Helical" evidence="1">
    <location>
        <begin position="138"/>
        <end position="161"/>
    </location>
</feature>
<dbReference type="Pfam" id="PF09335">
    <property type="entry name" value="VTT_dom"/>
    <property type="match status" value="1"/>
</dbReference>
<evidence type="ECO:0000313" key="3">
    <source>
        <dbReference type="EMBL" id="SVB47439.1"/>
    </source>
</evidence>
<keyword evidence="1" id="KW-1133">Transmembrane helix</keyword>
<dbReference type="AlphaFoldDB" id="A0A382EAK9"/>
<dbReference type="GO" id="GO:0005886">
    <property type="term" value="C:plasma membrane"/>
    <property type="evidence" value="ECO:0007669"/>
    <property type="project" value="TreeGrafter"/>
</dbReference>
<protein>
    <recommendedName>
        <fullName evidence="2">VTT domain-containing protein</fullName>
    </recommendedName>
</protein>
<dbReference type="PANTHER" id="PTHR42709">
    <property type="entry name" value="ALKALINE PHOSPHATASE LIKE PROTEIN"/>
    <property type="match status" value="1"/>
</dbReference>
<organism evidence="3">
    <name type="scientific">marine metagenome</name>
    <dbReference type="NCBI Taxonomy" id="408172"/>
    <lineage>
        <taxon>unclassified sequences</taxon>
        <taxon>metagenomes</taxon>
        <taxon>ecological metagenomes</taxon>
    </lineage>
</organism>
<name>A0A382EAK9_9ZZZZ</name>
<reference evidence="3" key="1">
    <citation type="submission" date="2018-05" db="EMBL/GenBank/DDBJ databases">
        <authorList>
            <person name="Lanie J.A."/>
            <person name="Ng W.-L."/>
            <person name="Kazmierczak K.M."/>
            <person name="Andrzejewski T.M."/>
            <person name="Davidsen T.M."/>
            <person name="Wayne K.J."/>
            <person name="Tettelin H."/>
            <person name="Glass J.I."/>
            <person name="Rusch D."/>
            <person name="Podicherti R."/>
            <person name="Tsui H.-C.T."/>
            <person name="Winkler M.E."/>
        </authorList>
    </citation>
    <scope>NUCLEOTIDE SEQUENCE</scope>
</reference>
<proteinExistence type="predicted"/>
<evidence type="ECO:0000256" key="1">
    <source>
        <dbReference type="SAM" id="Phobius"/>
    </source>
</evidence>
<feature type="domain" description="VTT" evidence="2">
    <location>
        <begin position="37"/>
        <end position="159"/>
    </location>
</feature>
<accession>A0A382EAK9</accession>
<feature type="transmembrane region" description="Helical" evidence="1">
    <location>
        <begin position="109"/>
        <end position="132"/>
    </location>
</feature>
<feature type="transmembrane region" description="Helical" evidence="1">
    <location>
        <begin position="12"/>
        <end position="34"/>
    </location>
</feature>
<keyword evidence="1" id="KW-0472">Membrane</keyword>
<dbReference type="PANTHER" id="PTHR42709:SF11">
    <property type="entry name" value="DEDA FAMILY PROTEIN"/>
    <property type="match status" value="1"/>
</dbReference>
<feature type="transmembrane region" description="Helical" evidence="1">
    <location>
        <begin position="54"/>
        <end position="76"/>
    </location>
</feature>
<sequence length="195" mass="22168">MTIIRKLYEWVLHWATTPYALPVLFIIAFVESSFFPVPPDVLLIAMVVAAPAGWFRFAFFCSFGSVLGGMFGYLIGYQFMDIIGNRIVEFYHFQEKWDNIGLLYDRYNAWAVVAAGFTPLPYKVFTLAAGAFKINFPIFVLASAASRSARFFIVAALLYKFGPPFKALIEKYFNLFTVIFAILLVLGFFVLKIIL</sequence>
<evidence type="ECO:0000259" key="2">
    <source>
        <dbReference type="Pfam" id="PF09335"/>
    </source>
</evidence>
<dbReference type="InterPro" id="IPR032816">
    <property type="entry name" value="VTT_dom"/>
</dbReference>
<gene>
    <name evidence="3" type="ORF">METZ01_LOCUS200293</name>
</gene>
<keyword evidence="1" id="KW-0812">Transmembrane</keyword>
<dbReference type="EMBL" id="UINC01043423">
    <property type="protein sequence ID" value="SVB47439.1"/>
    <property type="molecule type" value="Genomic_DNA"/>
</dbReference>